<feature type="signal peptide" evidence="1">
    <location>
        <begin position="1"/>
        <end position="20"/>
    </location>
</feature>
<name>A0A1L9AXI2_9BACT</name>
<gene>
    <name evidence="2" type="ORF">BON30_41970</name>
</gene>
<dbReference type="OrthoDB" id="5517257at2"/>
<evidence type="ECO:0000313" key="2">
    <source>
        <dbReference type="EMBL" id="OJH34725.1"/>
    </source>
</evidence>
<reference evidence="3" key="1">
    <citation type="submission" date="2016-11" db="EMBL/GenBank/DDBJ databases">
        <authorList>
            <person name="Shukria A."/>
            <person name="Stevens D.C."/>
        </authorList>
    </citation>
    <scope>NUCLEOTIDE SEQUENCE [LARGE SCALE GENOMIC DNA]</scope>
    <source>
        <strain evidence="3">Cbfe23</strain>
    </source>
</reference>
<dbReference type="AlphaFoldDB" id="A0A1L9AXI2"/>
<dbReference type="STRING" id="83449.BON30_41970"/>
<organism evidence="2 3">
    <name type="scientific">Cystobacter ferrugineus</name>
    <dbReference type="NCBI Taxonomy" id="83449"/>
    <lineage>
        <taxon>Bacteria</taxon>
        <taxon>Pseudomonadati</taxon>
        <taxon>Myxococcota</taxon>
        <taxon>Myxococcia</taxon>
        <taxon>Myxococcales</taxon>
        <taxon>Cystobacterineae</taxon>
        <taxon>Archangiaceae</taxon>
        <taxon>Cystobacter</taxon>
    </lineage>
</organism>
<keyword evidence="1" id="KW-0732">Signal</keyword>
<reference evidence="2 3" key="2">
    <citation type="submission" date="2016-12" db="EMBL/GenBank/DDBJ databases">
        <title>Draft Genome Sequence of Cystobacter ferrugineus Strain Cbfe23.</title>
        <authorList>
            <person name="Akbar S."/>
            <person name="Dowd S.E."/>
            <person name="Stevens D.C."/>
        </authorList>
    </citation>
    <scope>NUCLEOTIDE SEQUENCE [LARGE SCALE GENOMIC DNA]</scope>
    <source>
        <strain evidence="2 3">Cbfe23</strain>
    </source>
</reference>
<proteinExistence type="predicted"/>
<feature type="chain" id="PRO_5012611852" description="Lipoprotein" evidence="1">
    <location>
        <begin position="21"/>
        <end position="139"/>
    </location>
</feature>
<keyword evidence="3" id="KW-1185">Reference proteome</keyword>
<dbReference type="RefSeq" id="WP_071904207.1">
    <property type="nucleotide sequence ID" value="NZ_MPIN01000017.1"/>
</dbReference>
<accession>A0A1L9AXI2</accession>
<sequence>MRLLTVLALLALTGCTVVNTASVPSSRDGQDIFVTAGDISEPHESLGLVQVTRSGVLLFGFADVVGTDLEAGFHQALIPQVRRMGGDGAINVRFHQTQYLPVTKALGVLFFFIPLPTSVTLSAEVVKLQRGAVPPGASR</sequence>
<evidence type="ECO:0008006" key="4">
    <source>
        <dbReference type="Google" id="ProtNLM"/>
    </source>
</evidence>
<protein>
    <recommendedName>
        <fullName evidence="4">Lipoprotein</fullName>
    </recommendedName>
</protein>
<dbReference type="EMBL" id="MPIN01000017">
    <property type="protein sequence ID" value="OJH34725.1"/>
    <property type="molecule type" value="Genomic_DNA"/>
</dbReference>
<dbReference type="PROSITE" id="PS51257">
    <property type="entry name" value="PROKAR_LIPOPROTEIN"/>
    <property type="match status" value="1"/>
</dbReference>
<evidence type="ECO:0000256" key="1">
    <source>
        <dbReference type="SAM" id="SignalP"/>
    </source>
</evidence>
<comment type="caution">
    <text evidence="2">The sequence shown here is derived from an EMBL/GenBank/DDBJ whole genome shotgun (WGS) entry which is preliminary data.</text>
</comment>
<evidence type="ECO:0000313" key="3">
    <source>
        <dbReference type="Proteomes" id="UP000182229"/>
    </source>
</evidence>
<dbReference type="Proteomes" id="UP000182229">
    <property type="component" value="Unassembled WGS sequence"/>
</dbReference>